<sequence>MGLISPGGQNLLDFLELRQVLSTYDGALRDPLWWPQERPVPMRVPRGPFGIPLPLMPGPKTLCELRAGT</sequence>
<accession>A0A1Y4D9J8</accession>
<gene>
    <name evidence="1" type="ORF">B5F75_07245</name>
</gene>
<dbReference type="Proteomes" id="UP000196368">
    <property type="component" value="Unassembled WGS sequence"/>
</dbReference>
<reference evidence="2" key="1">
    <citation type="submission" date="2017-04" db="EMBL/GenBank/DDBJ databases">
        <title>Function of individual gut microbiota members based on whole genome sequencing of pure cultures obtained from chicken caecum.</title>
        <authorList>
            <person name="Medvecky M."/>
            <person name="Cejkova D."/>
            <person name="Polansky O."/>
            <person name="Karasova D."/>
            <person name="Kubasova T."/>
            <person name="Cizek A."/>
            <person name="Rychlik I."/>
        </authorList>
    </citation>
    <scope>NUCLEOTIDE SEQUENCE [LARGE SCALE GENOMIC DNA]</scope>
    <source>
        <strain evidence="2">An273</strain>
    </source>
</reference>
<evidence type="ECO:0000313" key="1">
    <source>
        <dbReference type="EMBL" id="OUO55924.1"/>
    </source>
</evidence>
<comment type="caution">
    <text evidence="1">The sequence shown here is derived from an EMBL/GenBank/DDBJ whole genome shotgun (WGS) entry which is preliminary data.</text>
</comment>
<dbReference type="AlphaFoldDB" id="A0A1Y4D9J8"/>
<evidence type="ECO:0000313" key="2">
    <source>
        <dbReference type="Proteomes" id="UP000196368"/>
    </source>
</evidence>
<protein>
    <submittedName>
        <fullName evidence="1">Uncharacterized protein</fullName>
    </submittedName>
</protein>
<proteinExistence type="predicted"/>
<dbReference type="AntiFam" id="ANF00262">
    <property type="entry name" value="Sheep genome contamination of bacterial genome"/>
</dbReference>
<dbReference type="EMBL" id="NFJD01000010">
    <property type="protein sequence ID" value="OUO55924.1"/>
    <property type="molecule type" value="Genomic_DNA"/>
</dbReference>
<name>A0A1Y4D9J8_9BACT</name>
<keyword evidence="2" id="KW-1185">Reference proteome</keyword>
<organism evidence="1 2">
    <name type="scientific">Candidatus Avelusimicrobium gallicola</name>
    <dbReference type="NCBI Taxonomy" id="2562704"/>
    <lineage>
        <taxon>Bacteria</taxon>
        <taxon>Pseudomonadati</taxon>
        <taxon>Elusimicrobiota</taxon>
        <taxon>Elusimicrobia</taxon>
        <taxon>Elusimicrobiales</taxon>
        <taxon>Elusimicrobiaceae</taxon>
        <taxon>Candidatus Avelusimicrobium</taxon>
    </lineage>
</organism>
<dbReference type="OrthoDB" id="3196852at2"/>